<dbReference type="InterPro" id="IPR035974">
    <property type="entry name" value="Rap/Ran-GAP_sf"/>
</dbReference>
<evidence type="ECO:0008006" key="7">
    <source>
        <dbReference type="Google" id="ProtNLM"/>
    </source>
</evidence>
<feature type="compositionally biased region" description="Polar residues" evidence="2">
    <location>
        <begin position="1134"/>
        <end position="1156"/>
    </location>
</feature>
<feature type="compositionally biased region" description="Low complexity" evidence="2">
    <location>
        <begin position="1328"/>
        <end position="1351"/>
    </location>
</feature>
<dbReference type="Pfam" id="PF02145">
    <property type="entry name" value="Rap_GAP"/>
    <property type="match status" value="1"/>
</dbReference>
<dbReference type="GO" id="GO:0005096">
    <property type="term" value="F:GTPase activator activity"/>
    <property type="evidence" value="ECO:0007669"/>
    <property type="project" value="UniProtKB-KW"/>
</dbReference>
<accession>A0AA85K946</accession>
<dbReference type="InterPro" id="IPR001180">
    <property type="entry name" value="CNH_dom"/>
</dbReference>
<organism evidence="5 6">
    <name type="scientific">Trichobilharzia regenti</name>
    <name type="common">Nasal bird schistosome</name>
    <dbReference type="NCBI Taxonomy" id="157069"/>
    <lineage>
        <taxon>Eukaryota</taxon>
        <taxon>Metazoa</taxon>
        <taxon>Spiralia</taxon>
        <taxon>Lophotrochozoa</taxon>
        <taxon>Platyhelminthes</taxon>
        <taxon>Trematoda</taxon>
        <taxon>Digenea</taxon>
        <taxon>Strigeidida</taxon>
        <taxon>Schistosomatoidea</taxon>
        <taxon>Schistosomatidae</taxon>
        <taxon>Trichobilharzia</taxon>
    </lineage>
</organism>
<feature type="region of interest" description="Disordered" evidence="2">
    <location>
        <begin position="1324"/>
        <end position="1351"/>
    </location>
</feature>
<dbReference type="PROSITE" id="PS50085">
    <property type="entry name" value="RAPGAP"/>
    <property type="match status" value="1"/>
</dbReference>
<keyword evidence="5" id="KW-1185">Reference proteome</keyword>
<dbReference type="Proteomes" id="UP000050795">
    <property type="component" value="Unassembled WGS sequence"/>
</dbReference>
<protein>
    <recommendedName>
        <fullName evidence="7">Rap-GAP domain-containing protein</fullName>
    </recommendedName>
</protein>
<name>A0AA85K946_TRIRE</name>
<evidence type="ECO:0000313" key="5">
    <source>
        <dbReference type="Proteomes" id="UP000050795"/>
    </source>
</evidence>
<evidence type="ECO:0000313" key="6">
    <source>
        <dbReference type="WBParaSite" id="TREG1_73780.1"/>
    </source>
</evidence>
<evidence type="ECO:0000256" key="2">
    <source>
        <dbReference type="SAM" id="MobiDB-lite"/>
    </source>
</evidence>
<sequence length="1421" mass="159343">MYQSSSNSIDVNVTSELSNKKTDIDNNNINMNIPSNGKEKLLTRQLSGYETKVNSVIPNNFKRPNISVKTISDQRTASVSFSDCTPIVSANTSSYASFENLSANNSLTPSASTVTENVISTTIGTAKPATMNNKDDIKMRKNLPSSCLFNGKKKLQRQWATCSSLYTTNNVNTSNNIQYTTKNNGLYETSSSLTSSRRCGTTERKIKSCWFFLRRQSSDRAIDCTEYGTNWSNKSRVDNRRKLFRKLGYKSANEMYLSENTSTLSESNGFINNAGRFRSEIGVIPCKKVKETSPGHPNCVSFDSSLKTKDSPSSLSENRLSMLNFEDKVSDEMINVDIEGNKDYERRVTSEKVQTTDSEASLLTNKSNSNLALDSFRNTLTPTVASQQSEKRQLQQSSYDTGLNQLCCPTTQTSTSIQQSQSFGTGTATVTSYDDNDEYFSFEHDTSAFYNSSTGSNFKSTSTPLHLENPERETRWYFKYFLGRYHQLYCGYLTERDPFLLAVAKDDIQTYGISQYRAILWRKTGSQKLCISYNPTNALTAKKVLNFFDIHRVEKGPREILNFEVQKDALTLEEQEGSVNFKFGVLYCIEGQTSDQEMYNNEKGSEQFERFVNLLGERIGLKSWDRFKGGLDTKSNTTGIDSVYTIYEGHEIMFHVSTLLPYSTENRQQIERKRHVGNDIVNIIFVDGCPPGQQPSWTPSMMRTHFTHIFAIVTFDSEAEVYRLNIFAEESVPFFGPPLHNPPEFKNPQEFREFLLVKLINGEKAAFRSPVFAQKRQRTLEMLLNAICTTYANDTNNGAIYRRAFSDVVVDSFNGVTTSKEQSRNDAYIRYGQMLKLNTIIRGDAPTSSITSGQSKKNLWQPKLIHKCTQSEIICGDVWGDNLIISTEQGTFGFKDHEPPVLLIDKSVEVKQLEVAQFELLIIRYDKGREAKVAVLQLNCLTSTKPVDRSQAKKLTLEKTKGSQLFTVSKSPNHPLRLAIAVHRRIIVFQWHLFTGRSLSSWNQLAQPDPIENFQIMREVHLIEPVQTLSFVEGIPGGRLCVGYRNQFILVDEKNKETIQLFRTEGSRNQVVSALELWADEEHELLLCFTRTCHFQKLSLTSSSGMGSRRQAPLINSPVDTSFNWNMKTTMETSAVKSSPSLSQTQGSNSVDSPSPTGGPIARSCSPDPLFHPLNISTSCEEKVKTSDFDFAWNFEPQQVAVCFPYIFGFNPAAIEIRLLINGSLVHTMLVSDCRLITAKGDIYFTSTSETLDYETGPAVSNTNIINNSSSENQNSNKSLQQNDGQSIIKALDQMNLDDGQNSNYLSNSGINGDIQKNPSLRVRQHYQRQQQSEPQSSTSSAASITSSGSSMNSCSGLPGSVRFFPSNSIANTSLSSVASSSSIAHICSSVSADLSQLQTNFIYRIPIYSLNKQMNSNENK</sequence>
<feature type="region of interest" description="Disordered" evidence="2">
    <location>
        <begin position="1134"/>
        <end position="1159"/>
    </location>
</feature>
<dbReference type="GO" id="GO:0051056">
    <property type="term" value="P:regulation of small GTPase mediated signal transduction"/>
    <property type="evidence" value="ECO:0007669"/>
    <property type="project" value="InterPro"/>
</dbReference>
<dbReference type="WBParaSite" id="TREG1_73780.1">
    <property type="protein sequence ID" value="TREG1_73780.1"/>
    <property type="gene ID" value="TREG1_73780"/>
</dbReference>
<proteinExistence type="predicted"/>
<dbReference type="InterPro" id="IPR000331">
    <property type="entry name" value="Rap/Ran_GAP_dom"/>
</dbReference>
<keyword evidence="1" id="KW-0343">GTPase activation</keyword>
<reference evidence="6" key="2">
    <citation type="submission" date="2023-11" db="UniProtKB">
        <authorList>
            <consortium name="WormBaseParasite"/>
        </authorList>
    </citation>
    <scope>IDENTIFICATION</scope>
</reference>
<evidence type="ECO:0000256" key="1">
    <source>
        <dbReference type="ARBA" id="ARBA00022468"/>
    </source>
</evidence>
<evidence type="ECO:0000259" key="3">
    <source>
        <dbReference type="PROSITE" id="PS50085"/>
    </source>
</evidence>
<feature type="domain" description="Rap-GAP" evidence="3">
    <location>
        <begin position="569"/>
        <end position="787"/>
    </location>
</feature>
<dbReference type="PANTHER" id="PTHR15711">
    <property type="entry name" value="RAP GTPASE-ACTIVATING PROTEIN"/>
    <property type="match status" value="1"/>
</dbReference>
<feature type="domain" description="CNH" evidence="4">
    <location>
        <begin position="870"/>
        <end position="1244"/>
    </location>
</feature>
<feature type="region of interest" description="Disordered" evidence="2">
    <location>
        <begin position="1263"/>
        <end position="1283"/>
    </location>
</feature>
<reference evidence="5" key="1">
    <citation type="submission" date="2022-06" db="EMBL/GenBank/DDBJ databases">
        <authorList>
            <person name="Berger JAMES D."/>
            <person name="Berger JAMES D."/>
        </authorList>
    </citation>
    <scope>NUCLEOTIDE SEQUENCE [LARGE SCALE GENOMIC DNA]</scope>
</reference>
<dbReference type="InterPro" id="IPR050989">
    <property type="entry name" value="Rap1_Ran_GAP"/>
</dbReference>
<dbReference type="PANTHER" id="PTHR15711:SF62">
    <property type="entry name" value="GTPASE-ACTIVATING RAP_RAN-GAP DOMAIN-LIKE PROTEIN 3"/>
    <property type="match status" value="1"/>
</dbReference>
<dbReference type="Pfam" id="PF00780">
    <property type="entry name" value="CNH"/>
    <property type="match status" value="2"/>
</dbReference>
<dbReference type="PROSITE" id="PS50219">
    <property type="entry name" value="CNH"/>
    <property type="match status" value="1"/>
</dbReference>
<evidence type="ECO:0000259" key="4">
    <source>
        <dbReference type="PROSITE" id="PS50219"/>
    </source>
</evidence>
<dbReference type="Gene3D" id="3.40.50.11210">
    <property type="entry name" value="Rap/Ran-GAP"/>
    <property type="match status" value="1"/>
</dbReference>
<dbReference type="SUPFAM" id="SSF111347">
    <property type="entry name" value="Rap/Ran-GAP"/>
    <property type="match status" value="1"/>
</dbReference>